<proteinExistence type="predicted"/>
<evidence type="ECO:0000313" key="1">
    <source>
        <dbReference type="EMBL" id="AXH69985.1"/>
    </source>
</evidence>
<accession>A0A345MHF4</accession>
<reference evidence="1 2" key="1">
    <citation type="submission" date="2018-07" db="EMBL/GenBank/DDBJ databases">
        <authorList>
            <person name="Hale R.H."/>
            <person name="Adeyemo E.A."/>
            <person name="Delwel I.O."/>
            <person name="Garcia C."/>
            <person name="Hamid F."/>
            <person name="Martinez A."/>
            <person name="Perez Osorio E."/>
            <person name="Smith B."/>
            <person name="Standridge C.A."/>
            <person name="Bhuiyan S."/>
            <person name="Visi D.K."/>
            <person name="Allen M.S."/>
            <person name="Hughes L.E."/>
            <person name="Garlena R.A."/>
            <person name="Russell D.A."/>
            <person name="Pope W.H."/>
            <person name="Jacobs-Sera D."/>
            <person name="Hatfull G.F."/>
        </authorList>
    </citation>
    <scope>NUCLEOTIDE SEQUENCE [LARGE SCALE GENOMIC DNA]</scope>
</reference>
<protein>
    <submittedName>
        <fullName evidence="1">Uncharacterized protein</fullName>
    </submittedName>
</protein>
<dbReference type="KEGG" id="vg:55610406"/>
<organism evidence="1 2">
    <name type="scientific">Streptomyces phage Karimac</name>
    <dbReference type="NCBI Taxonomy" id="2283303"/>
    <lineage>
        <taxon>Viruses</taxon>
        <taxon>Duplodnaviria</taxon>
        <taxon>Heunggongvirae</taxon>
        <taxon>Uroviricota</taxon>
        <taxon>Caudoviricetes</taxon>
        <taxon>Stanwilliamsviridae</taxon>
        <taxon>Boydwoodruffvirinae</taxon>
        <taxon>Karimacvirus</taxon>
        <taxon>Karimacvirus karimac</taxon>
        <taxon>Streptomyces virus Karimac</taxon>
    </lineage>
</organism>
<dbReference type="RefSeq" id="YP_009840289.1">
    <property type="nucleotide sequence ID" value="NC_048724.1"/>
</dbReference>
<dbReference type="EMBL" id="MH590599">
    <property type="protein sequence ID" value="AXH69985.1"/>
    <property type="molecule type" value="Genomic_DNA"/>
</dbReference>
<dbReference type="GeneID" id="55610406"/>
<gene>
    <name evidence="1" type="primary">127</name>
    <name evidence="1" type="ORF">SEA_KARIMAC_127</name>
</gene>
<evidence type="ECO:0000313" key="2">
    <source>
        <dbReference type="Proteomes" id="UP000259862"/>
    </source>
</evidence>
<dbReference type="Proteomes" id="UP000259862">
    <property type="component" value="Segment"/>
</dbReference>
<keyword evidence="2" id="KW-1185">Reference proteome</keyword>
<name>A0A345MHF4_9CAUD</name>
<sequence>MADKLWEVFGNYTKDGRKQDFNNVYSAANASRAE</sequence>